<proteinExistence type="predicted"/>
<dbReference type="Proteomes" id="UP000019116">
    <property type="component" value="Chromosome 7A"/>
</dbReference>
<organism evidence="2">
    <name type="scientific">Triticum aestivum</name>
    <name type="common">Wheat</name>
    <dbReference type="NCBI Taxonomy" id="4565"/>
    <lineage>
        <taxon>Eukaryota</taxon>
        <taxon>Viridiplantae</taxon>
        <taxon>Streptophyta</taxon>
        <taxon>Embryophyta</taxon>
        <taxon>Tracheophyta</taxon>
        <taxon>Spermatophyta</taxon>
        <taxon>Magnoliopsida</taxon>
        <taxon>Liliopsida</taxon>
        <taxon>Poales</taxon>
        <taxon>Poaceae</taxon>
        <taxon>BOP clade</taxon>
        <taxon>Pooideae</taxon>
        <taxon>Triticodae</taxon>
        <taxon>Triticeae</taxon>
        <taxon>Triticinae</taxon>
        <taxon>Triticum</taxon>
    </lineage>
</organism>
<evidence type="ECO:0000256" key="1">
    <source>
        <dbReference type="SAM" id="Phobius"/>
    </source>
</evidence>
<keyword evidence="1" id="KW-0472">Membrane</keyword>
<reference evidence="2" key="2">
    <citation type="submission" date="2018-10" db="UniProtKB">
        <authorList>
            <consortium name="EnsemblPlants"/>
        </authorList>
    </citation>
    <scope>IDENTIFICATION</scope>
</reference>
<dbReference type="Gramene" id="TraesROB_scaffold_246025_01G000100.1">
    <property type="protein sequence ID" value="TraesROB_scaffold_246025_01G000100.1"/>
    <property type="gene ID" value="TraesROB_scaffold_246025_01G000100"/>
</dbReference>
<sequence>MIIKAEDCSFTKQMQIKPPLIIRRNLSRYQSPWPSFFENRNDPFRVSISSFEIWALLSLTYFFGFILYLFHLIFY</sequence>
<dbReference type="Gramene" id="TraesCS7A03G1222300.1">
    <property type="protein sequence ID" value="TraesCS7A03G1222300.1.CDS1"/>
    <property type="gene ID" value="TraesCS7A03G1222300"/>
</dbReference>
<evidence type="ECO:0000313" key="2">
    <source>
        <dbReference type="EnsemblPlants" id="TraesCS7A02G503500.1.cds1"/>
    </source>
</evidence>
<dbReference type="EnsemblPlants" id="TraesCS7A02G503500.1">
    <property type="protein sequence ID" value="TraesCS7A02G503500.1.cds1"/>
    <property type="gene ID" value="TraesCS7A02G503500"/>
</dbReference>
<evidence type="ECO:0000313" key="3">
    <source>
        <dbReference type="Proteomes" id="UP000019116"/>
    </source>
</evidence>
<accession>A0A3B6RRP5</accession>
<keyword evidence="1" id="KW-0812">Transmembrane</keyword>
<dbReference type="Gramene" id="TraesCS7A02G503500.1">
    <property type="protein sequence ID" value="TraesCS7A02G503500.1.cds1"/>
    <property type="gene ID" value="TraesCS7A02G503500"/>
</dbReference>
<dbReference type="Gramene" id="TraesCLE_scaffold_158852_01G000300.1">
    <property type="protein sequence ID" value="TraesCLE_scaffold_158852_01G000300.1"/>
    <property type="gene ID" value="TraesCLE_scaffold_158852_01G000300"/>
</dbReference>
<protein>
    <submittedName>
        <fullName evidence="2">Uncharacterized protein</fullName>
    </submittedName>
</protein>
<dbReference type="Gramene" id="TraesRN7A0101213900.1">
    <property type="protein sequence ID" value="TraesRN7A0101213900.1"/>
    <property type="gene ID" value="TraesRN7A0101213900"/>
</dbReference>
<dbReference type="Gramene" id="TraesWEE_scaffold_094642_01G000300.1">
    <property type="protein sequence ID" value="TraesWEE_scaffold_094642_01G000300.1"/>
    <property type="gene ID" value="TraesWEE_scaffold_094642_01G000300"/>
</dbReference>
<keyword evidence="3" id="KW-1185">Reference proteome</keyword>
<dbReference type="Gramene" id="TraesCAD_scaffold_028294_01G000500.1">
    <property type="protein sequence ID" value="TraesCAD_scaffold_028294_01G000500.1"/>
    <property type="gene ID" value="TraesCAD_scaffold_028294_01G000500"/>
</dbReference>
<dbReference type="OMA" id="ISSFEIW"/>
<reference evidence="2" key="1">
    <citation type="submission" date="2018-08" db="EMBL/GenBank/DDBJ databases">
        <authorList>
            <person name="Rossello M."/>
        </authorList>
    </citation>
    <scope>NUCLEOTIDE SEQUENCE [LARGE SCALE GENOMIC DNA]</scope>
    <source>
        <strain evidence="2">cv. Chinese Spring</strain>
    </source>
</reference>
<dbReference type="AlphaFoldDB" id="A0A3B6RRP5"/>
<keyword evidence="1" id="KW-1133">Transmembrane helix</keyword>
<name>A0A3B6RRP5_WHEAT</name>
<feature type="transmembrane region" description="Helical" evidence="1">
    <location>
        <begin position="53"/>
        <end position="74"/>
    </location>
</feature>